<dbReference type="AlphaFoldDB" id="A0AAV3YIS9"/>
<proteinExistence type="predicted"/>
<accession>A0AAV3YIS9</accession>
<evidence type="ECO:0000313" key="1">
    <source>
        <dbReference type="EMBL" id="GFN82634.1"/>
    </source>
</evidence>
<organism evidence="1 2">
    <name type="scientific">Plakobranchus ocellatus</name>
    <dbReference type="NCBI Taxonomy" id="259542"/>
    <lineage>
        <taxon>Eukaryota</taxon>
        <taxon>Metazoa</taxon>
        <taxon>Spiralia</taxon>
        <taxon>Lophotrochozoa</taxon>
        <taxon>Mollusca</taxon>
        <taxon>Gastropoda</taxon>
        <taxon>Heterobranchia</taxon>
        <taxon>Euthyneura</taxon>
        <taxon>Panpulmonata</taxon>
        <taxon>Sacoglossa</taxon>
        <taxon>Placobranchoidea</taxon>
        <taxon>Plakobranchidae</taxon>
        <taxon>Plakobranchus</taxon>
    </lineage>
</organism>
<sequence length="65" mass="7097">MNDTAQAVEGPKKKPEIILYYNTTRGGVDSMEKMAKPLHAIAIEEMANGHISNMISLKNVAGRVI</sequence>
<protein>
    <submittedName>
        <fullName evidence="1">Uncharacterized protein</fullName>
    </submittedName>
</protein>
<dbReference type="EMBL" id="BLXT01001025">
    <property type="protein sequence ID" value="GFN82634.1"/>
    <property type="molecule type" value="Genomic_DNA"/>
</dbReference>
<dbReference type="Proteomes" id="UP000735302">
    <property type="component" value="Unassembled WGS sequence"/>
</dbReference>
<name>A0AAV3YIS9_9GAST</name>
<keyword evidence="2" id="KW-1185">Reference proteome</keyword>
<comment type="caution">
    <text evidence="1">The sequence shown here is derived from an EMBL/GenBank/DDBJ whole genome shotgun (WGS) entry which is preliminary data.</text>
</comment>
<evidence type="ECO:0000313" key="2">
    <source>
        <dbReference type="Proteomes" id="UP000735302"/>
    </source>
</evidence>
<feature type="non-terminal residue" evidence="1">
    <location>
        <position position="65"/>
    </location>
</feature>
<reference evidence="1 2" key="1">
    <citation type="journal article" date="2021" name="Elife">
        <title>Chloroplast acquisition without the gene transfer in kleptoplastic sea slugs, Plakobranchus ocellatus.</title>
        <authorList>
            <person name="Maeda T."/>
            <person name="Takahashi S."/>
            <person name="Yoshida T."/>
            <person name="Shimamura S."/>
            <person name="Takaki Y."/>
            <person name="Nagai Y."/>
            <person name="Toyoda A."/>
            <person name="Suzuki Y."/>
            <person name="Arimoto A."/>
            <person name="Ishii H."/>
            <person name="Satoh N."/>
            <person name="Nishiyama T."/>
            <person name="Hasebe M."/>
            <person name="Maruyama T."/>
            <person name="Minagawa J."/>
            <person name="Obokata J."/>
            <person name="Shigenobu S."/>
        </authorList>
    </citation>
    <scope>NUCLEOTIDE SEQUENCE [LARGE SCALE GENOMIC DNA]</scope>
</reference>
<gene>
    <name evidence="1" type="ORF">PoB_000914000</name>
</gene>